<proteinExistence type="predicted"/>
<accession>A0A8H4ULL8</accession>
<dbReference type="Proteomes" id="UP000635477">
    <property type="component" value="Unassembled WGS sequence"/>
</dbReference>
<reference evidence="1" key="2">
    <citation type="submission" date="2020-05" db="EMBL/GenBank/DDBJ databases">
        <authorList>
            <person name="Kim H.-S."/>
            <person name="Proctor R.H."/>
            <person name="Brown D.W."/>
        </authorList>
    </citation>
    <scope>NUCLEOTIDE SEQUENCE</scope>
    <source>
        <strain evidence="1">NRRL 22465</strain>
    </source>
</reference>
<reference evidence="1" key="1">
    <citation type="journal article" date="2020" name="BMC Genomics">
        <title>Correction to: Identification and distribution of gene clusters required for synthesis of sphingolipid metabolism inhibitors in diverse species of the filamentous fungus Fusarium.</title>
        <authorList>
            <person name="Kim H.S."/>
            <person name="Lohmar J.M."/>
            <person name="Busman M."/>
            <person name="Brown D.W."/>
            <person name="Naumann T.A."/>
            <person name="Divon H.H."/>
            <person name="Lysoe E."/>
            <person name="Uhlig S."/>
            <person name="Proctor R.H."/>
        </authorList>
    </citation>
    <scope>NUCLEOTIDE SEQUENCE</scope>
    <source>
        <strain evidence="1">NRRL 22465</strain>
    </source>
</reference>
<sequence length="431" mass="47870">MATYPTKATAEMPMPGGLTQLRLIKCLECQDSLYELSQELPRLAAELRSASGRPISTTKTSEAIEGDHLNGWEMVILLLSMSRRAIKSIIYGTVAYDGNLPSRWYDEPTSSVAIPGVYVIGLTRRRCDCKFLNEEELELLIGGLERYVRGYGVITGAPSRAQMTIIQQAEVRWVRNVDDAYAEPGHQSNGSSAFFLGRTGDVALVLELIESLKRRITGLDGTKKIRHIQSPLYVGCSNNLRQRLATYKRNLRTANRPLYLTVSVLKALGLEVVVVPRVVMRTWKAEQLSLGERLVTTLAGSLITQYGFNATQAGANTGDGIGQGNLIWGPIEREGFLVSNLQSMEAEMSRREEFLADLSGFNTSLDNAVAISRECEVIRTHLDVSRLSTPLQILRALNECKLKLQYEQERLKKKNEILSAITGILEAVYSI</sequence>
<keyword evidence="2" id="KW-1185">Reference proteome</keyword>
<evidence type="ECO:0000313" key="2">
    <source>
        <dbReference type="Proteomes" id="UP000635477"/>
    </source>
</evidence>
<evidence type="ECO:0000313" key="1">
    <source>
        <dbReference type="EMBL" id="KAF4978801.1"/>
    </source>
</evidence>
<gene>
    <name evidence="1" type="ORF">FZEAL_4868</name>
</gene>
<dbReference type="OrthoDB" id="5220943at2759"/>
<organism evidence="1 2">
    <name type="scientific">Fusarium zealandicum</name>
    <dbReference type="NCBI Taxonomy" id="1053134"/>
    <lineage>
        <taxon>Eukaryota</taxon>
        <taxon>Fungi</taxon>
        <taxon>Dikarya</taxon>
        <taxon>Ascomycota</taxon>
        <taxon>Pezizomycotina</taxon>
        <taxon>Sordariomycetes</taxon>
        <taxon>Hypocreomycetidae</taxon>
        <taxon>Hypocreales</taxon>
        <taxon>Nectriaceae</taxon>
        <taxon>Fusarium</taxon>
        <taxon>Fusarium staphyleae species complex</taxon>
    </lineage>
</organism>
<comment type="caution">
    <text evidence="1">The sequence shown here is derived from an EMBL/GenBank/DDBJ whole genome shotgun (WGS) entry which is preliminary data.</text>
</comment>
<dbReference type="EMBL" id="JABEYC010000339">
    <property type="protein sequence ID" value="KAF4978801.1"/>
    <property type="molecule type" value="Genomic_DNA"/>
</dbReference>
<protein>
    <submittedName>
        <fullName evidence="1">Uncharacterized protein</fullName>
    </submittedName>
</protein>
<name>A0A8H4ULL8_9HYPO</name>
<dbReference type="AlphaFoldDB" id="A0A8H4ULL8"/>